<keyword evidence="2" id="KW-0614">Plasmid</keyword>
<sequence length="64" mass="7164">MSGELLPTSLRGVIFVVLLAVAALLFYYASTTLTFLVGFGIVAVSAYLLYLTLYRLDNYLKHRM</sequence>
<evidence type="ECO:0000256" key="1">
    <source>
        <dbReference type="SAM" id="Phobius"/>
    </source>
</evidence>
<evidence type="ECO:0000313" key="2">
    <source>
        <dbReference type="EMBL" id="AUV84699.1"/>
    </source>
</evidence>
<protein>
    <submittedName>
        <fullName evidence="2">Uncharacterized protein</fullName>
    </submittedName>
</protein>
<dbReference type="KEGG" id="srub:C2R22_24535"/>
<dbReference type="EMBL" id="CP026314">
    <property type="protein sequence ID" value="AUV84699.1"/>
    <property type="molecule type" value="Genomic_DNA"/>
</dbReference>
<dbReference type="GeneID" id="35595333"/>
<keyword evidence="1" id="KW-0472">Membrane</keyword>
<dbReference type="RefSeq" id="WP_103428377.1">
    <property type="nucleotide sequence ID" value="NZ_CP026314.1"/>
</dbReference>
<proteinExistence type="predicted"/>
<dbReference type="AlphaFoldDB" id="A0A2I8VU39"/>
<feature type="transmembrane region" description="Helical" evidence="1">
    <location>
        <begin position="35"/>
        <end position="54"/>
    </location>
</feature>
<accession>A0A2I8VU39</accession>
<evidence type="ECO:0000313" key="3">
    <source>
        <dbReference type="Proteomes" id="UP000236584"/>
    </source>
</evidence>
<keyword evidence="1" id="KW-1133">Transmembrane helix</keyword>
<reference evidence="2 3" key="1">
    <citation type="submission" date="2018-01" db="EMBL/GenBank/DDBJ databases">
        <title>Complete genome sequence of Salinigranum rubrum GX10T, an extremely halophilic archaeon isolated from a marine solar saltern.</title>
        <authorList>
            <person name="Han S."/>
        </authorList>
    </citation>
    <scope>NUCLEOTIDE SEQUENCE [LARGE SCALE GENOMIC DNA]</scope>
    <source>
        <strain evidence="2 3">GX10</strain>
        <plasmid evidence="3">Plasmid unnamed5</plasmid>
    </source>
</reference>
<name>A0A2I8VU39_9EURY</name>
<feature type="transmembrane region" description="Helical" evidence="1">
    <location>
        <begin position="12"/>
        <end position="29"/>
    </location>
</feature>
<gene>
    <name evidence="2" type="ORF">C2R22_24535</name>
</gene>
<geneLocation type="plasmid" evidence="2 3">
    <name>unnamed5</name>
</geneLocation>
<dbReference type="Proteomes" id="UP000236584">
    <property type="component" value="Plasmid unnamed5"/>
</dbReference>
<keyword evidence="1" id="KW-0812">Transmembrane</keyword>
<organism evidence="2 3">
    <name type="scientific">Salinigranum rubrum</name>
    <dbReference type="NCBI Taxonomy" id="755307"/>
    <lineage>
        <taxon>Archaea</taxon>
        <taxon>Methanobacteriati</taxon>
        <taxon>Methanobacteriota</taxon>
        <taxon>Stenosarchaea group</taxon>
        <taxon>Halobacteria</taxon>
        <taxon>Halobacteriales</taxon>
        <taxon>Haloferacaceae</taxon>
        <taxon>Salinigranum</taxon>
    </lineage>
</organism>
<keyword evidence="3" id="KW-1185">Reference proteome</keyword>